<dbReference type="OrthoDB" id="10249045at2759"/>
<keyword evidence="3" id="KW-1185">Reference proteome</keyword>
<gene>
    <name evidence="2" type="ORF">KLDO_g2202</name>
</gene>
<proteinExistence type="predicted"/>
<dbReference type="PANTHER" id="PTHR31014:SF0">
    <property type="entry name" value="MITOCHONDRIAL TRANSLATION SYSTEM COMPONENT PET127-RELATED"/>
    <property type="match status" value="1"/>
</dbReference>
<dbReference type="InterPro" id="IPR013943">
    <property type="entry name" value="Pet127"/>
</dbReference>
<reference evidence="2 3" key="1">
    <citation type="submission" date="2014-03" db="EMBL/GenBank/DDBJ databases">
        <title>The genome of Kluyveromyces dobzhanskii.</title>
        <authorList>
            <person name="Nystedt B."/>
            <person name="Astrom S."/>
        </authorList>
    </citation>
    <scope>NUCLEOTIDE SEQUENCE [LARGE SCALE GENOMIC DNA]</scope>
    <source>
        <strain evidence="2 3">CBS 2104</strain>
    </source>
</reference>
<dbReference type="Pfam" id="PF08634">
    <property type="entry name" value="Pet127"/>
    <property type="match status" value="1"/>
</dbReference>
<feature type="region of interest" description="Disordered" evidence="1">
    <location>
        <begin position="14"/>
        <end position="60"/>
    </location>
</feature>
<feature type="compositionally biased region" description="Low complexity" evidence="1">
    <location>
        <begin position="19"/>
        <end position="28"/>
    </location>
</feature>
<feature type="compositionally biased region" description="Polar residues" evidence="1">
    <location>
        <begin position="43"/>
        <end position="53"/>
    </location>
</feature>
<evidence type="ECO:0000313" key="2">
    <source>
        <dbReference type="EMBL" id="CDO93914.1"/>
    </source>
</evidence>
<dbReference type="GO" id="GO:0000964">
    <property type="term" value="P:mitochondrial RNA 5'-end processing"/>
    <property type="evidence" value="ECO:0007669"/>
    <property type="project" value="TreeGrafter"/>
</dbReference>
<feature type="region of interest" description="Disordered" evidence="1">
    <location>
        <begin position="677"/>
        <end position="698"/>
    </location>
</feature>
<evidence type="ECO:0000256" key="1">
    <source>
        <dbReference type="SAM" id="MobiDB-lite"/>
    </source>
</evidence>
<dbReference type="AlphaFoldDB" id="A0A0A8L4D0"/>
<dbReference type="PANTHER" id="PTHR31014">
    <property type="entry name" value="MITOCHONDRIAL TRANSLATION SYSTEM COMPONENT PET127-RELATED"/>
    <property type="match status" value="1"/>
</dbReference>
<accession>A0A0A8L4D0</accession>
<name>A0A0A8L4D0_9SACH</name>
<dbReference type="Proteomes" id="UP000031516">
    <property type="component" value="Unassembled WGS sequence"/>
</dbReference>
<evidence type="ECO:0000313" key="3">
    <source>
        <dbReference type="Proteomes" id="UP000031516"/>
    </source>
</evidence>
<sequence>MLRYRYGALRFASKKSSKSSKFGKSSAKIAGISHHSRNDDVGLSSSDGRGSNGKSKHSSIRGVDDTFRAFQDRLTKVPENITGEISKPPKLQHSLSRCLYQPMNIVPLRDERTNVFNFTPFLQHVIRVEDFNFDSIAPFISPSEDVRLKKITAEMNKKFYSSTSSMTGVLSQLHFLISNFRPLNLEQLTKTIHPQHSTFTQGARAATAIMLKRAKGHDDKFSISSDKSINRDIILSKLGHCLEALLTMEKNEFNSLFNKKLNNVRTQKAQDHYHYATIDDFVLRSQLDAWDPKLPGTGVFDLKTRAVAAVRYDLFHVENSENYTAYEINKRFGKFESFEREFYELIRSTMLKYSLQARIGDMDGIFVAYHNITKMFGFQYIPLQEMNYILHSNVDMKTKSDFKTRDKVLKLLYGEEKLVSQHQYETNQFEISQRIAEAEFNLSMQFLSSFLRRVEKSLSKNQHARIMVKTMSSSPITKEKKPCLLLFVTPLEQSELENLENMKLDQLILEADANNVEDYIAKLEETHVKLAQKTVCYTVDVTHEFDNNFEGGSGKIPYYNDFPTEMKNYVDRHSSNKSSDWTHPYFHYPAEVDDWTVKFNVQSLEINERSKSLYHKLLNEQLNLLRVQSTDPVVASENGFESVRSSMFRLMNGKAEDSNYRRGDISSLQAMLRAISSRNEARGTAPNGNRKKTMWDQK</sequence>
<organism evidence="2 3">
    <name type="scientific">Kluyveromyces dobzhanskii CBS 2104</name>
    <dbReference type="NCBI Taxonomy" id="1427455"/>
    <lineage>
        <taxon>Eukaryota</taxon>
        <taxon>Fungi</taxon>
        <taxon>Dikarya</taxon>
        <taxon>Ascomycota</taxon>
        <taxon>Saccharomycotina</taxon>
        <taxon>Saccharomycetes</taxon>
        <taxon>Saccharomycetales</taxon>
        <taxon>Saccharomycetaceae</taxon>
        <taxon>Kluyveromyces</taxon>
    </lineage>
</organism>
<protein>
    <submittedName>
        <fullName evidence="2">WGS project CCBQ000000000 data, contig 00102</fullName>
    </submittedName>
</protein>
<comment type="caution">
    <text evidence="2">The sequence shown here is derived from an EMBL/GenBank/DDBJ whole genome shotgun (WGS) entry which is preliminary data.</text>
</comment>
<dbReference type="EMBL" id="CCBQ010000027">
    <property type="protein sequence ID" value="CDO93914.1"/>
    <property type="molecule type" value="Genomic_DNA"/>
</dbReference>
<dbReference type="GO" id="GO:0005740">
    <property type="term" value="C:mitochondrial envelope"/>
    <property type="evidence" value="ECO:0007669"/>
    <property type="project" value="TreeGrafter"/>
</dbReference>